<dbReference type="AlphaFoldDB" id="A0A2U3AC64"/>
<dbReference type="InterPro" id="IPR029044">
    <property type="entry name" value="Nucleotide-diphossugar_trans"/>
</dbReference>
<comment type="catalytic activity">
    <reaction evidence="1 7">
        <text>2-C-methyl-D-erythritol 4-phosphate + CTP + H(+) = 4-CDP-2-C-methyl-D-erythritol + diphosphate</text>
        <dbReference type="Rhea" id="RHEA:13429"/>
        <dbReference type="ChEBI" id="CHEBI:15378"/>
        <dbReference type="ChEBI" id="CHEBI:33019"/>
        <dbReference type="ChEBI" id="CHEBI:37563"/>
        <dbReference type="ChEBI" id="CHEBI:57823"/>
        <dbReference type="ChEBI" id="CHEBI:58262"/>
        <dbReference type="EC" id="2.7.7.60"/>
    </reaction>
</comment>
<reference evidence="9 11" key="2">
    <citation type="submission" date="2019-03" db="EMBL/GenBank/DDBJ databases">
        <title>Genomic Encyclopedia of Type Strains, Phase IV (KMG-IV): sequencing the most valuable type-strain genomes for metagenomic binning, comparative biology and taxonomic classification.</title>
        <authorList>
            <person name="Goeker M."/>
        </authorList>
    </citation>
    <scope>NUCLEOTIDE SEQUENCE [LARGE SCALE GENOMIC DNA]</scope>
    <source>
        <strain evidence="9 11">DSM 20580</strain>
    </source>
</reference>
<comment type="function">
    <text evidence="7">Catalyzes the formation of 4-diphosphocytidyl-2-C-methyl-D-erythritol from CTP and 2-C-methyl-D-erythritol 4-phosphate (MEP).</text>
</comment>
<protein>
    <recommendedName>
        <fullName evidence="7">2-C-methyl-D-erythritol 4-phosphate cytidylyltransferase</fullName>
        <ecNumber evidence="7">2.7.7.60</ecNumber>
    </recommendedName>
    <alternativeName>
        <fullName evidence="7">4-diphosphocytidyl-2C-methyl-D-erythritol synthase</fullName>
    </alternativeName>
    <alternativeName>
        <fullName evidence="7">MEP cytidylyltransferase</fullName>
        <shortName evidence="7">MCT</shortName>
    </alternativeName>
</protein>
<evidence type="ECO:0000256" key="5">
    <source>
        <dbReference type="ARBA" id="ARBA00022695"/>
    </source>
</evidence>
<feature type="site" description="Positions MEP for the nucleophilic attack" evidence="7">
    <location>
        <position position="208"/>
    </location>
</feature>
<evidence type="ECO:0000313" key="10">
    <source>
        <dbReference type="Proteomes" id="UP000254330"/>
    </source>
</evidence>
<dbReference type="FunFam" id="3.90.550.10:FF:000003">
    <property type="entry name" value="2-C-methyl-D-erythritol 4-phosphate cytidylyltransferase"/>
    <property type="match status" value="1"/>
</dbReference>
<dbReference type="Pfam" id="PF01128">
    <property type="entry name" value="IspD"/>
    <property type="match status" value="1"/>
</dbReference>
<dbReference type="InterPro" id="IPR034683">
    <property type="entry name" value="IspD/TarI"/>
</dbReference>
<dbReference type="GO" id="GO:0050518">
    <property type="term" value="F:2-C-methyl-D-erythritol 4-phosphate cytidylyltransferase activity"/>
    <property type="evidence" value="ECO:0007669"/>
    <property type="project" value="UniProtKB-UniRule"/>
</dbReference>
<dbReference type="RefSeq" id="WP_109349808.1">
    <property type="nucleotide sequence ID" value="NZ_BJUE01000015.1"/>
</dbReference>
<dbReference type="InterPro" id="IPR018294">
    <property type="entry name" value="ISPD_synthase_CS"/>
</dbReference>
<proteinExistence type="inferred from homology"/>
<feature type="site" description="Transition state stabilizer" evidence="7">
    <location>
        <position position="15"/>
    </location>
</feature>
<dbReference type="EC" id="2.7.7.60" evidence="7"/>
<dbReference type="PANTHER" id="PTHR32125">
    <property type="entry name" value="2-C-METHYL-D-ERYTHRITOL 4-PHOSPHATE CYTIDYLYLTRANSFERASE, CHLOROPLASTIC"/>
    <property type="match status" value="1"/>
</dbReference>
<dbReference type="GO" id="GO:0019288">
    <property type="term" value="P:isopentenyl diphosphate biosynthetic process, methylerythritol 4-phosphate pathway"/>
    <property type="evidence" value="ECO:0007669"/>
    <property type="project" value="UniProtKB-UniRule"/>
</dbReference>
<dbReference type="UniPathway" id="UPA00056">
    <property type="reaction ID" value="UER00093"/>
</dbReference>
<keyword evidence="6 7" id="KW-0414">Isoprene biosynthesis</keyword>
<dbReference type="PANTHER" id="PTHR32125:SF4">
    <property type="entry name" value="2-C-METHYL-D-ERYTHRITOL 4-PHOSPHATE CYTIDYLYLTRANSFERASE, CHLOROPLASTIC"/>
    <property type="match status" value="1"/>
</dbReference>
<comment type="similarity">
    <text evidence="3 7">Belongs to the IspD/TarI cytidylyltransferase family. IspD subfamily.</text>
</comment>
<accession>A0A2U3AC64</accession>
<comment type="caution">
    <text evidence="8">The sequence shown here is derived from an EMBL/GenBank/DDBJ whole genome shotgun (WGS) entry which is preliminary data.</text>
</comment>
<dbReference type="InterPro" id="IPR050088">
    <property type="entry name" value="IspD/TarI_cytidylyltransf_bact"/>
</dbReference>
<dbReference type="Gene3D" id="3.90.550.10">
    <property type="entry name" value="Spore Coat Polysaccharide Biosynthesis Protein SpsA, Chain A"/>
    <property type="match status" value="1"/>
</dbReference>
<evidence type="ECO:0000256" key="3">
    <source>
        <dbReference type="ARBA" id="ARBA00009789"/>
    </source>
</evidence>
<keyword evidence="5 7" id="KW-0548">Nucleotidyltransferase</keyword>
<dbReference type="NCBIfam" id="TIGR00453">
    <property type="entry name" value="ispD"/>
    <property type="match status" value="1"/>
</dbReference>
<evidence type="ECO:0000313" key="11">
    <source>
        <dbReference type="Proteomes" id="UP000294641"/>
    </source>
</evidence>
<organism evidence="8 10">
    <name type="scientific">Kurthia zopfii</name>
    <dbReference type="NCBI Taxonomy" id="1650"/>
    <lineage>
        <taxon>Bacteria</taxon>
        <taxon>Bacillati</taxon>
        <taxon>Bacillota</taxon>
        <taxon>Bacilli</taxon>
        <taxon>Bacillales</taxon>
        <taxon>Caryophanaceae</taxon>
        <taxon>Kurthia</taxon>
    </lineage>
</organism>
<dbReference type="Proteomes" id="UP000254330">
    <property type="component" value="Unassembled WGS sequence"/>
</dbReference>
<name>A0A2U3AC64_9BACL</name>
<dbReference type="EMBL" id="SNZG01000021">
    <property type="protein sequence ID" value="TDR37018.1"/>
    <property type="molecule type" value="Genomic_DNA"/>
</dbReference>
<dbReference type="SUPFAM" id="SSF53448">
    <property type="entry name" value="Nucleotide-diphospho-sugar transferases"/>
    <property type="match status" value="1"/>
</dbReference>
<keyword evidence="11" id="KW-1185">Reference proteome</keyword>
<reference evidence="8 10" key="1">
    <citation type="submission" date="2018-06" db="EMBL/GenBank/DDBJ databases">
        <authorList>
            <consortium name="Pathogen Informatics"/>
            <person name="Doyle S."/>
        </authorList>
    </citation>
    <scope>NUCLEOTIDE SEQUENCE [LARGE SCALE GENOMIC DNA]</scope>
    <source>
        <strain evidence="8 10">NCTC10597</strain>
    </source>
</reference>
<evidence type="ECO:0000256" key="7">
    <source>
        <dbReference type="HAMAP-Rule" id="MF_00108"/>
    </source>
</evidence>
<dbReference type="HAMAP" id="MF_00108">
    <property type="entry name" value="IspD"/>
    <property type="match status" value="1"/>
</dbReference>
<gene>
    <name evidence="7 8" type="primary">ispD</name>
    <name evidence="9" type="ORF">DFR61_1218</name>
    <name evidence="8" type="ORF">NCTC10597_02967</name>
</gene>
<evidence type="ECO:0000256" key="4">
    <source>
        <dbReference type="ARBA" id="ARBA00022679"/>
    </source>
</evidence>
<feature type="site" description="Transition state stabilizer" evidence="7">
    <location>
        <position position="22"/>
    </location>
</feature>
<evidence type="ECO:0000256" key="2">
    <source>
        <dbReference type="ARBA" id="ARBA00004787"/>
    </source>
</evidence>
<dbReference type="EMBL" id="UGNP01000001">
    <property type="protein sequence ID" value="STX11158.1"/>
    <property type="molecule type" value="Genomic_DNA"/>
</dbReference>
<evidence type="ECO:0000256" key="1">
    <source>
        <dbReference type="ARBA" id="ARBA00001282"/>
    </source>
</evidence>
<comment type="pathway">
    <text evidence="2 7">Isoprenoid biosynthesis; isopentenyl diphosphate biosynthesis via DXP pathway; isopentenyl diphosphate from 1-deoxy-D-xylulose 5-phosphate: step 2/6.</text>
</comment>
<sequence length="229" mass="25635">MSYDVILPAAGSGKRMGAGKNKLFLELNNKPILIHTLEVFEVDPQCRAIYLAVKDEERTFIRSQLQQYKISKVKAMPTGGDERQHSVYACMKEVVAGAIVLVHDAARPFIEQATIHRLVEAATEKGAAIAGVRAKDTMKRVENGIIQETIDRSSLWMIQTPQAFDFELLMQAQVKAEQEGFLGTDEGMLVERLDQQIQIVESNYENIKITTKEDLVFGEAILNRRQGGN</sequence>
<dbReference type="InterPro" id="IPR001228">
    <property type="entry name" value="IspD"/>
</dbReference>
<dbReference type="OrthoDB" id="9806837at2"/>
<feature type="site" description="Positions MEP for the nucleophilic attack" evidence="7">
    <location>
        <position position="152"/>
    </location>
</feature>
<evidence type="ECO:0000313" key="9">
    <source>
        <dbReference type="EMBL" id="TDR37018.1"/>
    </source>
</evidence>
<keyword evidence="4 7" id="KW-0808">Transferase</keyword>
<dbReference type="CDD" id="cd02516">
    <property type="entry name" value="CDP-ME_synthetase"/>
    <property type="match status" value="1"/>
</dbReference>
<dbReference type="Proteomes" id="UP000294641">
    <property type="component" value="Unassembled WGS sequence"/>
</dbReference>
<evidence type="ECO:0000256" key="6">
    <source>
        <dbReference type="ARBA" id="ARBA00023229"/>
    </source>
</evidence>
<evidence type="ECO:0000313" key="8">
    <source>
        <dbReference type="EMBL" id="STX11158.1"/>
    </source>
</evidence>
<dbReference type="PROSITE" id="PS01295">
    <property type="entry name" value="ISPD"/>
    <property type="match status" value="1"/>
</dbReference>